<protein>
    <submittedName>
        <fullName evidence="4">tRNA nuclease WapA</fullName>
        <ecNumber evidence="4">3.1.-.-</ecNumber>
    </submittedName>
</protein>
<dbReference type="Gene3D" id="2.180.10.10">
    <property type="entry name" value="RHS repeat-associated core"/>
    <property type="match status" value="2"/>
</dbReference>
<dbReference type="InterPro" id="IPR056823">
    <property type="entry name" value="TEN-like_YD-shell"/>
</dbReference>
<dbReference type="InterPro" id="IPR022385">
    <property type="entry name" value="Rhs_assc_core"/>
</dbReference>
<keyword evidence="4" id="KW-0378">Hydrolase</keyword>
<dbReference type="EC" id="3.1.-.-" evidence="4"/>
<dbReference type="InterPro" id="IPR050708">
    <property type="entry name" value="T6SS_VgrG/RHS"/>
</dbReference>
<evidence type="ECO:0000313" key="5">
    <source>
        <dbReference type="Proteomes" id="UP000316476"/>
    </source>
</evidence>
<evidence type="ECO:0000256" key="2">
    <source>
        <dbReference type="SAM" id="MobiDB-lite"/>
    </source>
</evidence>
<evidence type="ECO:0000259" key="3">
    <source>
        <dbReference type="Pfam" id="PF25023"/>
    </source>
</evidence>
<dbReference type="Proteomes" id="UP000316476">
    <property type="component" value="Unassembled WGS sequence"/>
</dbReference>
<dbReference type="PANTHER" id="PTHR32305">
    <property type="match status" value="1"/>
</dbReference>
<reference evidence="4 5" key="1">
    <citation type="submission" date="2019-02" db="EMBL/GenBank/DDBJ databases">
        <title>Deep-cultivation of Planctomycetes and their phenomic and genomic characterization uncovers novel biology.</title>
        <authorList>
            <person name="Wiegand S."/>
            <person name="Jogler M."/>
            <person name="Boedeker C."/>
            <person name="Pinto D."/>
            <person name="Vollmers J."/>
            <person name="Rivas-Marin E."/>
            <person name="Kohn T."/>
            <person name="Peeters S.H."/>
            <person name="Heuer A."/>
            <person name="Rast P."/>
            <person name="Oberbeckmann S."/>
            <person name="Bunk B."/>
            <person name="Jeske O."/>
            <person name="Meyerdierks A."/>
            <person name="Storesund J.E."/>
            <person name="Kallscheuer N."/>
            <person name="Luecker S."/>
            <person name="Lage O.M."/>
            <person name="Pohl T."/>
            <person name="Merkel B.J."/>
            <person name="Hornburger P."/>
            <person name="Mueller R.-W."/>
            <person name="Bruemmer F."/>
            <person name="Labrenz M."/>
            <person name="Spormann A.M."/>
            <person name="Op Den Camp H."/>
            <person name="Overmann J."/>
            <person name="Amann R."/>
            <person name="Jetten M.S.M."/>
            <person name="Mascher T."/>
            <person name="Medema M.H."/>
            <person name="Devos D.P."/>
            <person name="Kaster A.-K."/>
            <person name="Ovreas L."/>
            <person name="Rohde M."/>
            <person name="Galperin M.Y."/>
            <person name="Jogler C."/>
        </authorList>
    </citation>
    <scope>NUCLEOTIDE SEQUENCE [LARGE SCALE GENOMIC DNA]</scope>
    <source>
        <strain evidence="4 5">V7</strain>
    </source>
</reference>
<dbReference type="GO" id="GO:0016787">
    <property type="term" value="F:hydrolase activity"/>
    <property type="evidence" value="ECO:0007669"/>
    <property type="project" value="UniProtKB-KW"/>
</dbReference>
<evidence type="ECO:0000313" key="4">
    <source>
        <dbReference type="EMBL" id="TWU62320.1"/>
    </source>
</evidence>
<evidence type="ECO:0000256" key="1">
    <source>
        <dbReference type="ARBA" id="ARBA00022737"/>
    </source>
</evidence>
<dbReference type="Pfam" id="PF05593">
    <property type="entry name" value="RHS_repeat"/>
    <property type="match status" value="6"/>
</dbReference>
<comment type="caution">
    <text evidence="4">The sequence shown here is derived from an EMBL/GenBank/DDBJ whole genome shotgun (WGS) entry which is preliminary data.</text>
</comment>
<dbReference type="Pfam" id="PF25023">
    <property type="entry name" value="TEN_YD-shell"/>
    <property type="match status" value="1"/>
</dbReference>
<feature type="compositionally biased region" description="Gly residues" evidence="2">
    <location>
        <begin position="152"/>
        <end position="183"/>
    </location>
</feature>
<name>A0A5C6FJL3_9PLAN</name>
<dbReference type="NCBIfam" id="TIGR03696">
    <property type="entry name" value="Rhs_assc_core"/>
    <property type="match status" value="1"/>
</dbReference>
<dbReference type="InterPro" id="IPR006530">
    <property type="entry name" value="YD"/>
</dbReference>
<proteinExistence type="predicted"/>
<dbReference type="InterPro" id="IPR031325">
    <property type="entry name" value="RHS_repeat"/>
</dbReference>
<feature type="region of interest" description="Disordered" evidence="2">
    <location>
        <begin position="130"/>
        <end position="201"/>
    </location>
</feature>
<dbReference type="EMBL" id="SJPZ01000002">
    <property type="protein sequence ID" value="TWU62320.1"/>
    <property type="molecule type" value="Genomic_DNA"/>
</dbReference>
<dbReference type="NCBIfam" id="TIGR01643">
    <property type="entry name" value="YD_repeat_2x"/>
    <property type="match status" value="8"/>
</dbReference>
<feature type="domain" description="Teneurin-like YD-shell" evidence="3">
    <location>
        <begin position="1527"/>
        <end position="1724"/>
    </location>
</feature>
<feature type="region of interest" description="Disordered" evidence="2">
    <location>
        <begin position="2173"/>
        <end position="2214"/>
    </location>
</feature>
<organism evidence="4 5">
    <name type="scientific">Crateriforma conspicua</name>
    <dbReference type="NCBI Taxonomy" id="2527996"/>
    <lineage>
        <taxon>Bacteria</taxon>
        <taxon>Pseudomonadati</taxon>
        <taxon>Planctomycetota</taxon>
        <taxon>Planctomycetia</taxon>
        <taxon>Planctomycetales</taxon>
        <taxon>Planctomycetaceae</taxon>
        <taxon>Crateriforma</taxon>
    </lineage>
</organism>
<sequence length="2214" mass="240061">MRSTRDTNSWPRREQFSIGDAPSLLAACILVVAPTFVLLHCASSAKADESLEMTDDDDGYSEFQDEQALKACAATSSGHICHNHDMGPGCGCSSSGPNGAGGGGAGGGGAGGGGGCVGCSVGVAIGGGGGDSSYRTTSSEGGVPVGPPGLPGRPGGGLGGGPGGGGAGGGSGGGNGSGNGDTGGEYCPIGDEGDNDHSTSTNGSLIQNGRFNYIHWAWDHYRAAGSQLVLQRIYRSRDFTWPSSFGPCMFSQLDVRLKITAFDEPGYGSTLPNCCLFDPQSRRNVHLWVDPACQADPTLQLKMVPYNTVHRSTAGIKHLAMLDGNQQPFAMEDYRDNGLYPSYARLETWEGDVCLFDLIDIVNYGSADGPEYGRLVDMRDPAGYGVGITYKTFTAAELNASPSRQWQIDTVTDNGSRTMTFTYLSTQQSGMWVVDDVSLPGGGTISYSYTNGKLSSVDYPGGETSTVTHGYDSVLGQSTVEFHDLHADPGHRHKTVFLSDLDDGWPAEDDMYYTGPAGLVRRIENGEGETIYFNFTTHVYYGGPSSNWFYFCEGRKLRRMRFSFSGYYWIVQEVAPGWELTTDNTPPSEPGWEIETVGTVPAPYGQSAPSYYLKYKPLDNFAGPSASSSHEIPAGSQEGAISFDGTERHYEYDSDAMRTYIRYNDDTFEAFCYNAQKRVTRYRDREGNVTRWTYDGQGRMISEASGLTDSPSNQGVVDAYGTITYNRCATDDVQTAAYAVRSWTYVTSGAGAGLMAKSTDGNGNETEYTYNSSGAVLTATLPPDSPSGPRSVISYQYNTIGQLTKVIDPLGHETDYAYDAVGRLVSTTYEDGTSDVIEYGTTGSEAGLVVKSIDRASIVTTYDYDLADRLVERVNAAAVRSGGSDTPLPAEQRLFEQWTYLVGTNLPKDQRRAGALQEYRYHDSSQRRNRTVVHADSDTNSETQRLYIADRLAASKDPDDRITYYAYDSTDARPIRIVRGTVPEFTLATQSAILALNRDLSANADYLITDHVYDASGRLIESYDPRGVLTTYEYDSRGRQTASVTDVSYTGRPSGLGTPLALRTESIYDDAGNVVEVRSPRYFDSGDSEGSGKARETWTYTGRNLVASHTEAPGTTIAATEYFSYEARGRRSSHTDFGGKVWVYHHHDCCGQTKGAENPLGDGSITRNDARGSTVHQITLADYSSHTSSPNNPVDAKTLREVTTRFDGRRRPIATTTWLTARGTVDTSSPPIAGDGGVSAADGLTKQYLYDDNLADNSGLDSSGGLSPLVGSASINLQSALTKLASAESAGGAGVSFDSDAPGSARVSINEEGEVQFAISDASGRSVMSGTLDSSNQLISWSCTVHGNTANLSGYGTVHETRSVNALGNVRKTHTDGAGRTIQSVDALGKITSYTYDAAGNQLSVRDPNNVGQDCTYDALGRDLTCTDTAGDATSSSYDAAGNKITSTDAKGKVTSYLFDARGRQIQQTDRLSGITVFAYTPTGQLQSLTDAQNQTTSYTYDDAGNKLTEQYPDHTGGSPGSITYGIVSFVYDEAGRVLRRQDQLGDTVTFNYDIPGRLTSRQYRTRANSPSGTVADTDTFTYDNAGRMLTAVSGRYANTVTYTYDDAGRKSTEAITISGKTYTVTSNYDDVGRVSSLQYPNGSILTRTYTARGQLHQLKYNGPTIDTRTYDDGGRMLTSSYNNGVSETRSYSNDNTLTSISYSGAAIGNLTYSWDDNKNKTAESIGGTMSGYGFTVPASGYDDEDRLKIWNRTSELNQSWNLSLVGDWNSFTENSSTQSRTHGNTHELLTAGGQSVGHDVKGNITTIPAVLRASSSDPIDLTWDFENRLMSADTNNDGTPDVAYKWDALGRRVYRDDGTTSTVFVHSGQQTLGDYVPGSSSARYHYMYASYIDEPVMRTGAGGTRYFHRNQQYSVTALTNSSGTITERYAYDAYGSLTITNASGTLRTTSSENNRYTYTGREWDEELGLYHYRARMYDAEAGRFCSRDPIGYVNGQSLYRAYFVPDKLDPSGLEWVLSPYTGEYIWVPDPPPDYHRRAREDLKARLLGMCIGCDTCNFDDTGCDFSSCQADAVNIADSIYNTLENNDPWYIPRPIDSRYQGYYCYDWAYAFEQAVENSSSGCFSASVQSSQKWLFFVHYWIEISSPCSDTSTYVDDGFGRYPRGTIFVHGSPPDCSDIGYTPGDAAPDDPRDPSDPTVIPYGPDGNPIPGASW</sequence>
<gene>
    <name evidence="4" type="primary">wapA</name>
    <name evidence="4" type="ORF">V7x_40490</name>
</gene>
<accession>A0A5C6FJL3</accession>
<dbReference type="PANTHER" id="PTHR32305:SF15">
    <property type="entry name" value="PROTEIN RHSA-RELATED"/>
    <property type="match status" value="1"/>
</dbReference>
<keyword evidence="1" id="KW-0677">Repeat</keyword>